<evidence type="ECO:0000313" key="4">
    <source>
        <dbReference type="Proteomes" id="UP001519305"/>
    </source>
</evidence>
<evidence type="ECO:0000256" key="2">
    <source>
        <dbReference type="SAM" id="SignalP"/>
    </source>
</evidence>
<keyword evidence="4" id="KW-1185">Reference proteome</keyword>
<evidence type="ECO:0000256" key="1">
    <source>
        <dbReference type="SAM" id="MobiDB-lite"/>
    </source>
</evidence>
<evidence type="ECO:0000313" key="3">
    <source>
        <dbReference type="EMBL" id="MBP2332188.1"/>
    </source>
</evidence>
<proteinExistence type="predicted"/>
<feature type="signal peptide" evidence="2">
    <location>
        <begin position="1"/>
        <end position="30"/>
    </location>
</feature>
<protein>
    <recommendedName>
        <fullName evidence="5">LGFP repeat-containing protein</fullName>
    </recommendedName>
</protein>
<feature type="region of interest" description="Disordered" evidence="1">
    <location>
        <begin position="29"/>
        <end position="86"/>
    </location>
</feature>
<gene>
    <name evidence="3" type="ORF">JOF33_000887</name>
</gene>
<keyword evidence="2" id="KW-0732">Signal</keyword>
<dbReference type="RefSeq" id="WP_209652519.1">
    <property type="nucleotide sequence ID" value="NZ_CP047357.1"/>
</dbReference>
<reference evidence="3 4" key="1">
    <citation type="submission" date="2021-03" db="EMBL/GenBank/DDBJ databases">
        <title>Sequencing the genomes of 1000 actinobacteria strains.</title>
        <authorList>
            <person name="Klenk H.-P."/>
        </authorList>
    </citation>
    <scope>NUCLEOTIDE SEQUENCE [LARGE SCALE GENOMIC DNA]</scope>
    <source>
        <strain evidence="3 4">DSM 44506</strain>
    </source>
</reference>
<organism evidence="3 4">
    <name type="scientific">Corynebacterium freneyi</name>
    <dbReference type="NCBI Taxonomy" id="134034"/>
    <lineage>
        <taxon>Bacteria</taxon>
        <taxon>Bacillati</taxon>
        <taxon>Actinomycetota</taxon>
        <taxon>Actinomycetes</taxon>
        <taxon>Mycobacteriales</taxon>
        <taxon>Corynebacteriaceae</taxon>
        <taxon>Corynebacterium</taxon>
    </lineage>
</organism>
<accession>A0ABS4U6B7</accession>
<dbReference type="Pfam" id="PF08310">
    <property type="entry name" value="LGFP"/>
    <property type="match status" value="1"/>
</dbReference>
<feature type="compositionally biased region" description="Acidic residues" evidence="1">
    <location>
        <begin position="63"/>
        <end position="84"/>
    </location>
</feature>
<dbReference type="InterPro" id="IPR013207">
    <property type="entry name" value="LGFP"/>
</dbReference>
<dbReference type="EMBL" id="JAGINY010000001">
    <property type="protein sequence ID" value="MBP2332188.1"/>
    <property type="molecule type" value="Genomic_DNA"/>
</dbReference>
<dbReference type="Proteomes" id="UP001519305">
    <property type="component" value="Unassembled WGS sequence"/>
</dbReference>
<dbReference type="PROSITE" id="PS51257">
    <property type="entry name" value="PROKAR_LIPOPROTEIN"/>
    <property type="match status" value="1"/>
</dbReference>
<feature type="chain" id="PRO_5046071540" description="LGFP repeat-containing protein" evidence="2">
    <location>
        <begin position="31"/>
        <end position="189"/>
    </location>
</feature>
<name>A0ABS4U6B7_9CORY</name>
<comment type="caution">
    <text evidence="3">The sequence shown here is derived from an EMBL/GenBank/DDBJ whole genome shotgun (WGS) entry which is preliminary data.</text>
</comment>
<evidence type="ECO:0008006" key="5">
    <source>
        <dbReference type="Google" id="ProtNLM"/>
    </source>
</evidence>
<sequence length="189" mass="19338">MRKTSITRTSAAIFGATLLLGAAACSTDEAKDNANKATDAVESAVNDATAGQDSGESTAAEGEGSEGMDDEGAADDAAGEDVAETDLPGEVTEAAEAANLGAFKSAEKVGDNVLAEFDNGWVVSSPDGGTHPIVGKIGETWNADGALDNEVGLPTDGEKEIEGGWEQPFTNGTIQWTQDEDGQFSAKYM</sequence>